<organism evidence="10 11">
    <name type="scientific">Candidatus Phycosocius bacilliformis</name>
    <dbReference type="NCBI Taxonomy" id="1445552"/>
    <lineage>
        <taxon>Bacteria</taxon>
        <taxon>Pseudomonadati</taxon>
        <taxon>Pseudomonadota</taxon>
        <taxon>Alphaproteobacteria</taxon>
        <taxon>Caulobacterales</taxon>
        <taxon>Caulobacterales incertae sedis</taxon>
        <taxon>Candidatus Phycosocius</taxon>
    </lineage>
</organism>
<feature type="transmembrane region" description="Helical" evidence="9">
    <location>
        <begin position="273"/>
        <end position="299"/>
    </location>
</feature>
<feature type="transmembrane region" description="Helical" evidence="9">
    <location>
        <begin position="187"/>
        <end position="205"/>
    </location>
</feature>
<dbReference type="PROSITE" id="PS50283">
    <property type="entry name" value="NA_SOLUT_SYMP_3"/>
    <property type="match status" value="1"/>
</dbReference>
<evidence type="ECO:0000313" key="10">
    <source>
        <dbReference type="EMBL" id="GBF59243.1"/>
    </source>
</evidence>
<dbReference type="CDD" id="cd10329">
    <property type="entry name" value="SLC5sbd_SGLT1-like"/>
    <property type="match status" value="1"/>
</dbReference>
<evidence type="ECO:0000256" key="5">
    <source>
        <dbReference type="ARBA" id="ARBA00022989"/>
    </source>
</evidence>
<evidence type="ECO:0000256" key="8">
    <source>
        <dbReference type="RuleBase" id="RU362091"/>
    </source>
</evidence>
<dbReference type="EMBL" id="BFBR01000011">
    <property type="protein sequence ID" value="GBF59243.1"/>
    <property type="molecule type" value="Genomic_DNA"/>
</dbReference>
<accession>A0A2P2EDV6</accession>
<evidence type="ECO:0000256" key="6">
    <source>
        <dbReference type="ARBA" id="ARBA00023136"/>
    </source>
</evidence>
<dbReference type="AlphaFoldDB" id="A0A2P2EDV6"/>
<keyword evidence="7" id="KW-0915">Sodium</keyword>
<feature type="transmembrane region" description="Helical" evidence="9">
    <location>
        <begin position="156"/>
        <end position="175"/>
    </location>
</feature>
<keyword evidence="11" id="KW-1185">Reference proteome</keyword>
<comment type="caution">
    <text evidence="10">The sequence shown here is derived from an EMBL/GenBank/DDBJ whole genome shotgun (WGS) entry which is preliminary data.</text>
</comment>
<feature type="transmembrane region" description="Helical" evidence="9">
    <location>
        <begin position="52"/>
        <end position="77"/>
    </location>
</feature>
<feature type="transmembrane region" description="Helical" evidence="9">
    <location>
        <begin position="397"/>
        <end position="419"/>
    </location>
</feature>
<keyword evidence="4" id="KW-0813">Transport</keyword>
<dbReference type="PANTHER" id="PTHR11819">
    <property type="entry name" value="SOLUTE CARRIER FAMILY 5"/>
    <property type="match status" value="1"/>
</dbReference>
<keyword evidence="4" id="KW-0769">Symport</keyword>
<feature type="transmembrane region" description="Helical" evidence="9">
    <location>
        <begin position="83"/>
        <end position="103"/>
    </location>
</feature>
<evidence type="ECO:0000256" key="3">
    <source>
        <dbReference type="ARBA" id="ARBA00022692"/>
    </source>
</evidence>
<feature type="transmembrane region" description="Helical" evidence="9">
    <location>
        <begin position="453"/>
        <end position="477"/>
    </location>
</feature>
<dbReference type="PANTHER" id="PTHR11819:SF195">
    <property type="entry name" value="SODIUM_GLUCOSE COTRANSPORTER 4"/>
    <property type="match status" value="1"/>
</dbReference>
<keyword evidence="6 9" id="KW-0472">Membrane</keyword>
<keyword evidence="5 9" id="KW-1133">Transmembrane helix</keyword>
<dbReference type="GO" id="GO:0005886">
    <property type="term" value="C:plasma membrane"/>
    <property type="evidence" value="ECO:0007669"/>
    <property type="project" value="TreeGrafter"/>
</dbReference>
<dbReference type="Proteomes" id="UP000245086">
    <property type="component" value="Unassembled WGS sequence"/>
</dbReference>
<evidence type="ECO:0000256" key="9">
    <source>
        <dbReference type="SAM" id="Phobius"/>
    </source>
</evidence>
<dbReference type="Pfam" id="PF00474">
    <property type="entry name" value="SSF"/>
    <property type="match status" value="1"/>
</dbReference>
<keyword evidence="7" id="KW-0406">Ion transport</keyword>
<evidence type="ECO:0000313" key="11">
    <source>
        <dbReference type="Proteomes" id="UP000245086"/>
    </source>
</evidence>
<feature type="transmembrane region" description="Helical" evidence="9">
    <location>
        <begin position="426"/>
        <end position="447"/>
    </location>
</feature>
<dbReference type="OrthoDB" id="9814523at2"/>
<protein>
    <submittedName>
        <fullName evidence="10">Sodium/glucose cotransporter</fullName>
    </submittedName>
</protein>
<dbReference type="Gene3D" id="1.20.1730.10">
    <property type="entry name" value="Sodium/glucose cotransporter"/>
    <property type="match status" value="1"/>
</dbReference>
<proteinExistence type="inferred from homology"/>
<reference evidence="10" key="1">
    <citation type="journal article" date="2018" name="Genome Announc.">
        <title>Draft Genome Sequence of "Candidatus Phycosocius bacilliformis," an Alphaproteobacterial Ectosymbiont of the Hydrocarbon-Producing Green Alga Botryococcus braunii.</title>
        <authorList>
            <person name="Tanabe Y."/>
            <person name="Yamaguchi H."/>
            <person name="Watanabe M.M."/>
        </authorList>
    </citation>
    <scope>NUCLEOTIDE SEQUENCE [LARGE SCALE GENOMIC DNA]</scope>
    <source>
        <strain evidence="10">BOTRYCO-2</strain>
    </source>
</reference>
<feature type="transmembrane region" description="Helical" evidence="9">
    <location>
        <begin position="511"/>
        <end position="529"/>
    </location>
</feature>
<dbReference type="InterPro" id="IPR018212">
    <property type="entry name" value="Na/solute_symporter_CS"/>
</dbReference>
<feature type="transmembrane region" description="Helical" evidence="9">
    <location>
        <begin position="364"/>
        <end position="385"/>
    </location>
</feature>
<comment type="similarity">
    <text evidence="2 8">Belongs to the sodium:solute symporter (SSF) (TC 2.A.21) family.</text>
</comment>
<name>A0A2P2EDV6_9PROT</name>
<dbReference type="GO" id="GO:0005412">
    <property type="term" value="F:D-glucose:sodium symporter activity"/>
    <property type="evidence" value="ECO:0007669"/>
    <property type="project" value="TreeGrafter"/>
</dbReference>
<comment type="subcellular location">
    <subcellularLocation>
        <location evidence="1">Membrane</location>
        <topology evidence="1">Multi-pass membrane protein</topology>
    </subcellularLocation>
</comment>
<feature type="transmembrane region" description="Helical" evidence="9">
    <location>
        <begin position="13"/>
        <end position="31"/>
    </location>
</feature>
<keyword evidence="3 9" id="KW-0812">Transmembrane</keyword>
<evidence type="ECO:0000256" key="2">
    <source>
        <dbReference type="ARBA" id="ARBA00006434"/>
    </source>
</evidence>
<keyword evidence="7" id="KW-0739">Sodium transport</keyword>
<dbReference type="NCBIfam" id="TIGR00813">
    <property type="entry name" value="sss"/>
    <property type="match status" value="1"/>
</dbReference>
<gene>
    <name evidence="10" type="primary">sglT_3</name>
    <name evidence="10" type="ORF">PbB2_02935</name>
</gene>
<evidence type="ECO:0000256" key="1">
    <source>
        <dbReference type="ARBA" id="ARBA00004141"/>
    </source>
</evidence>
<dbReference type="InterPro" id="IPR038377">
    <property type="entry name" value="Na/Glc_symporter_sf"/>
</dbReference>
<dbReference type="PROSITE" id="PS00457">
    <property type="entry name" value="NA_SOLUT_SYMP_2"/>
    <property type="match status" value="1"/>
</dbReference>
<sequence length="530" mass="57411">MDTLQASMAGLDWIIVFGYLAGIILLGLIASRGQTDAKDYFLASRAATWPTIGLALIGSNISATTLIGLAGAAYTIGISVFNYEWMATVILAIYCIFVLPAVLRSQVYTMPEFLERRYSGSIRLYFSGLTIFLNIVVDTASTLFGGAILFKLLFPSLALWEIAAILAVTAGLYTALGGLRAVMVTEVVQTVLLLGASVFIAYFAFDKAGGWNQVMSQVDPEKLSLIRPNDDPGVPWFGLITGVPLLGFYFWCTNQFMAQRVMSAKTLDHGRWGSLFAGVLKLPILFLMVLPGTAAILIYPNLEKGDMVYPTLIFDLLPVGIVGIVIAGFLAAIMSSIASTFNSASTLVTMDFARKLAPTLSQAALVRIGRIATLVLMVLSIAWIPVIEKHADSLWQYIQAVLAYAVPPIVALFLAGLFWKRANATGARIGLVLGTATGIYLFIVIAVTETLNMHFLIAACVIFAVALAGVVAGSFLAPAPSLDQIETLMWKKADYDAETAHLRTQPLWQNYRLQALVLIGITAVLVWVWR</sequence>
<evidence type="ECO:0000256" key="4">
    <source>
        <dbReference type="ARBA" id="ARBA00022847"/>
    </source>
</evidence>
<feature type="transmembrane region" description="Helical" evidence="9">
    <location>
        <begin position="124"/>
        <end position="150"/>
    </location>
</feature>
<feature type="transmembrane region" description="Helical" evidence="9">
    <location>
        <begin position="233"/>
        <end position="252"/>
    </location>
</feature>
<feature type="transmembrane region" description="Helical" evidence="9">
    <location>
        <begin position="319"/>
        <end position="343"/>
    </location>
</feature>
<evidence type="ECO:0000256" key="7">
    <source>
        <dbReference type="ARBA" id="ARBA00023201"/>
    </source>
</evidence>
<dbReference type="RefSeq" id="WP_108986131.1">
    <property type="nucleotide sequence ID" value="NZ_BFBR01000011.1"/>
</dbReference>
<dbReference type="InterPro" id="IPR001734">
    <property type="entry name" value="Na/solute_symporter"/>
</dbReference>
<dbReference type="PROSITE" id="PS00456">
    <property type="entry name" value="NA_SOLUT_SYMP_1"/>
    <property type="match status" value="1"/>
</dbReference>